<dbReference type="InterPro" id="IPR027806">
    <property type="entry name" value="HARBI1_dom"/>
</dbReference>
<dbReference type="InterPro" id="IPR038441">
    <property type="entry name" value="THAP_Znf_sf"/>
</dbReference>
<feature type="domain" description="THAP-type" evidence="8">
    <location>
        <begin position="1"/>
        <end position="81"/>
    </location>
</feature>
<feature type="compositionally biased region" description="Pro residues" evidence="7">
    <location>
        <begin position="389"/>
        <end position="400"/>
    </location>
</feature>
<feature type="region of interest" description="Disordered" evidence="7">
    <location>
        <begin position="544"/>
        <end position="563"/>
    </location>
</feature>
<evidence type="ECO:0000256" key="2">
    <source>
        <dbReference type="ARBA" id="ARBA00022723"/>
    </source>
</evidence>
<dbReference type="Gene3D" id="6.20.210.20">
    <property type="entry name" value="THAP domain"/>
    <property type="match status" value="1"/>
</dbReference>
<evidence type="ECO:0000313" key="9">
    <source>
        <dbReference type="EMBL" id="KAK4320629.1"/>
    </source>
</evidence>
<evidence type="ECO:0000313" key="10">
    <source>
        <dbReference type="Proteomes" id="UP001292094"/>
    </source>
</evidence>
<dbReference type="SMART" id="SM00692">
    <property type="entry name" value="DM3"/>
    <property type="match status" value="1"/>
</dbReference>
<dbReference type="Proteomes" id="UP001292094">
    <property type="component" value="Unassembled WGS sequence"/>
</dbReference>
<dbReference type="GO" id="GO:0003677">
    <property type="term" value="F:DNA binding"/>
    <property type="evidence" value="ECO:0007669"/>
    <property type="project" value="UniProtKB-UniRule"/>
</dbReference>
<feature type="compositionally biased region" description="Pro residues" evidence="7">
    <location>
        <begin position="571"/>
        <end position="597"/>
    </location>
</feature>
<evidence type="ECO:0000256" key="3">
    <source>
        <dbReference type="ARBA" id="ARBA00022771"/>
    </source>
</evidence>
<accession>A0AAE1UJH9</accession>
<dbReference type="GO" id="GO:0008270">
    <property type="term" value="F:zinc ion binding"/>
    <property type="evidence" value="ECO:0007669"/>
    <property type="project" value="UniProtKB-KW"/>
</dbReference>
<feature type="region of interest" description="Disordered" evidence="7">
    <location>
        <begin position="335"/>
        <end position="354"/>
    </location>
</feature>
<name>A0AAE1UJH9_9EUCA</name>
<sequence>MPTQCCVPLCTNKGGHRFPKDSILRKKWIQAVKRGEHKWKPSSRSVVCPNHFDASDYKTTTNEGDPAQIRRLKTDSVPHIFPWKSALTPSQRRRRERGRKLQATEDSRSAWKDVGANVEISLEDFEQEDVFGGATSDRQICERSNLVNKVESGDSTMANNGFNVQDMFIDPNVEINIPEFFRKKTRLSEKSVLKDRKIASKRVHVEREKQRCGPPRLQATSPSERYQELKDAITAAYGKKPLQCHKELLNIRLDGRRPSELLRHMQRLNQAAISYQRTEEALVHQFRNLMPPLVVMLLKTLSNRTLKEYGMAADSFMDDHMEQEGRCPVNNIPAVNTTSTTPQQPPIQPRATQPDNSMAEILQALKENTQEIRGIIQQCVTQPQGQSLPLPPPPQYQPPPQDRRPHPKATHIWYITHRHTPSGRTLMNPTAAPSCPYEVISRGDATVTLQVAGRQYVTSWGRVKAAHTHPPPPQQQHPTHTPLTPLAPQNYPPNTAPAPHTNTHHNTITPILPYQINLPQPFTTLPNEQVDIPGPPHLPLIPTTPLHIPPSTPPHHILSPSSLLPTHIPVPNLPSPPPPCLPLPDQPSPKPSPPPTSQPTHASLTPIPLPSPLSSFPLLKLSQSYPSPL</sequence>
<dbReference type="PANTHER" id="PTHR23080:SF141">
    <property type="entry name" value="TRANSPOSASE HELIX-TURN-HELIX DOMAIN-CONTAINING PROTEIN"/>
    <property type="match status" value="1"/>
</dbReference>
<feature type="region of interest" description="Disordered" evidence="7">
    <location>
        <begin position="568"/>
        <end position="609"/>
    </location>
</feature>
<evidence type="ECO:0000256" key="1">
    <source>
        <dbReference type="ARBA" id="ARBA00001968"/>
    </source>
</evidence>
<dbReference type="Pfam" id="PF05485">
    <property type="entry name" value="THAP"/>
    <property type="match status" value="1"/>
</dbReference>
<dbReference type="PANTHER" id="PTHR23080">
    <property type="entry name" value="THAP DOMAIN PROTEIN"/>
    <property type="match status" value="1"/>
</dbReference>
<dbReference type="EMBL" id="JAWZYT010000651">
    <property type="protein sequence ID" value="KAK4320629.1"/>
    <property type="molecule type" value="Genomic_DNA"/>
</dbReference>
<protein>
    <recommendedName>
        <fullName evidence="8">THAP-type domain-containing protein</fullName>
    </recommendedName>
</protein>
<dbReference type="Pfam" id="PF13359">
    <property type="entry name" value="DDE_Tnp_4"/>
    <property type="match status" value="1"/>
</dbReference>
<evidence type="ECO:0000256" key="5">
    <source>
        <dbReference type="ARBA" id="ARBA00023125"/>
    </source>
</evidence>
<organism evidence="9 10">
    <name type="scientific">Petrolisthes manimaculis</name>
    <dbReference type="NCBI Taxonomy" id="1843537"/>
    <lineage>
        <taxon>Eukaryota</taxon>
        <taxon>Metazoa</taxon>
        <taxon>Ecdysozoa</taxon>
        <taxon>Arthropoda</taxon>
        <taxon>Crustacea</taxon>
        <taxon>Multicrustacea</taxon>
        <taxon>Malacostraca</taxon>
        <taxon>Eumalacostraca</taxon>
        <taxon>Eucarida</taxon>
        <taxon>Decapoda</taxon>
        <taxon>Pleocyemata</taxon>
        <taxon>Anomura</taxon>
        <taxon>Galatheoidea</taxon>
        <taxon>Porcellanidae</taxon>
        <taxon>Petrolisthes</taxon>
    </lineage>
</organism>
<keyword evidence="10" id="KW-1185">Reference proteome</keyword>
<evidence type="ECO:0000256" key="6">
    <source>
        <dbReference type="PROSITE-ProRule" id="PRU00309"/>
    </source>
</evidence>
<keyword evidence="3 6" id="KW-0863">Zinc-finger</keyword>
<dbReference type="PROSITE" id="PS50950">
    <property type="entry name" value="ZF_THAP"/>
    <property type="match status" value="1"/>
</dbReference>
<keyword evidence="2" id="KW-0479">Metal-binding</keyword>
<proteinExistence type="predicted"/>
<keyword evidence="4" id="KW-0862">Zinc</keyword>
<comment type="caution">
    <text evidence="9">The sequence shown here is derived from an EMBL/GenBank/DDBJ whole genome shotgun (WGS) entry which is preliminary data.</text>
</comment>
<dbReference type="PRINTS" id="PR01217">
    <property type="entry name" value="PRICHEXTENSN"/>
</dbReference>
<comment type="cofactor">
    <cofactor evidence="1">
        <name>a divalent metal cation</name>
        <dbReference type="ChEBI" id="CHEBI:60240"/>
    </cofactor>
</comment>
<evidence type="ECO:0000259" key="8">
    <source>
        <dbReference type="PROSITE" id="PS50950"/>
    </source>
</evidence>
<dbReference type="SMART" id="SM00980">
    <property type="entry name" value="THAP"/>
    <property type="match status" value="1"/>
</dbReference>
<feature type="compositionally biased region" description="Low complexity" evidence="7">
    <location>
        <begin position="476"/>
        <end position="487"/>
    </location>
</feature>
<evidence type="ECO:0000256" key="4">
    <source>
        <dbReference type="ARBA" id="ARBA00022833"/>
    </source>
</evidence>
<evidence type="ECO:0000256" key="7">
    <source>
        <dbReference type="SAM" id="MobiDB-lite"/>
    </source>
</evidence>
<feature type="region of interest" description="Disordered" evidence="7">
    <location>
        <begin position="463"/>
        <end position="487"/>
    </location>
</feature>
<gene>
    <name evidence="9" type="ORF">Pmani_008512</name>
</gene>
<dbReference type="InterPro" id="IPR006612">
    <property type="entry name" value="THAP_Znf"/>
</dbReference>
<feature type="region of interest" description="Disordered" evidence="7">
    <location>
        <begin position="383"/>
        <end position="407"/>
    </location>
</feature>
<reference evidence="9" key="1">
    <citation type="submission" date="2023-11" db="EMBL/GenBank/DDBJ databases">
        <title>Genome assemblies of two species of porcelain crab, Petrolisthes cinctipes and Petrolisthes manimaculis (Anomura: Porcellanidae).</title>
        <authorList>
            <person name="Angst P."/>
        </authorList>
    </citation>
    <scope>NUCLEOTIDE SEQUENCE</scope>
    <source>
        <strain evidence="9">PB745_02</strain>
        <tissue evidence="9">Gill</tissue>
    </source>
</reference>
<dbReference type="AlphaFoldDB" id="A0AAE1UJH9"/>
<dbReference type="SUPFAM" id="SSF57716">
    <property type="entry name" value="Glucocorticoid receptor-like (DNA-binding domain)"/>
    <property type="match status" value="1"/>
</dbReference>
<feature type="compositionally biased region" description="Low complexity" evidence="7">
    <location>
        <begin position="554"/>
        <end position="563"/>
    </location>
</feature>
<keyword evidence="5 6" id="KW-0238">DNA-binding</keyword>